<organism evidence="2 3">
    <name type="scientific">Ditylenchus dipsaci</name>
    <dbReference type="NCBI Taxonomy" id="166011"/>
    <lineage>
        <taxon>Eukaryota</taxon>
        <taxon>Metazoa</taxon>
        <taxon>Ecdysozoa</taxon>
        <taxon>Nematoda</taxon>
        <taxon>Chromadorea</taxon>
        <taxon>Rhabditida</taxon>
        <taxon>Tylenchina</taxon>
        <taxon>Tylenchomorpha</taxon>
        <taxon>Sphaerularioidea</taxon>
        <taxon>Anguinidae</taxon>
        <taxon>Anguininae</taxon>
        <taxon>Ditylenchus</taxon>
    </lineage>
</organism>
<keyword evidence="1" id="KW-0732">Signal</keyword>
<accession>A0A915EBP4</accession>
<dbReference type="Proteomes" id="UP000887574">
    <property type="component" value="Unplaced"/>
</dbReference>
<proteinExistence type="predicted"/>
<protein>
    <submittedName>
        <fullName evidence="3">Uncharacterized protein</fullName>
    </submittedName>
</protein>
<evidence type="ECO:0000313" key="3">
    <source>
        <dbReference type="WBParaSite" id="jg4146"/>
    </source>
</evidence>
<reference evidence="3" key="1">
    <citation type="submission" date="2022-11" db="UniProtKB">
        <authorList>
            <consortium name="WormBaseParasite"/>
        </authorList>
    </citation>
    <scope>IDENTIFICATION</scope>
</reference>
<name>A0A915EBP4_9BILA</name>
<evidence type="ECO:0000313" key="2">
    <source>
        <dbReference type="Proteomes" id="UP000887574"/>
    </source>
</evidence>
<evidence type="ECO:0000256" key="1">
    <source>
        <dbReference type="SAM" id="SignalP"/>
    </source>
</evidence>
<sequence length="153" mass="17283">MFQDFLLLLAAIVSVSSSVAIPVLLCDESVLHEANSSKVPMKTNNSTGAFFRRHSSVAYLDCSKVIAHDEKYIQQMAKQRVSYQDDPSLLMDCKSIRQRHYFADEPASEEEAAFPIAFSRAVYKVRFHAEKEKNGFVDTNKFDCSLGFINNFA</sequence>
<dbReference type="PANTHER" id="PTHR46671">
    <property type="entry name" value="PROTEIN CBG11221"/>
    <property type="match status" value="1"/>
</dbReference>
<keyword evidence="2" id="KW-1185">Reference proteome</keyword>
<dbReference type="PANTHER" id="PTHR46671:SF7">
    <property type="entry name" value="CORE-2_I-BRANCHING ENZYME"/>
    <property type="match status" value="1"/>
</dbReference>
<feature type="signal peptide" evidence="1">
    <location>
        <begin position="1"/>
        <end position="20"/>
    </location>
</feature>
<dbReference type="WBParaSite" id="jg4146">
    <property type="protein sequence ID" value="jg4146"/>
    <property type="gene ID" value="jg4146"/>
</dbReference>
<dbReference type="AlphaFoldDB" id="A0A915EBP4"/>
<feature type="chain" id="PRO_5037550348" evidence="1">
    <location>
        <begin position="21"/>
        <end position="153"/>
    </location>
</feature>